<keyword evidence="3" id="KW-1185">Reference proteome</keyword>
<dbReference type="Proteomes" id="UP000199017">
    <property type="component" value="Unassembled WGS sequence"/>
</dbReference>
<sequence length="126" mass="14647">MIVLTTYISEFSPRTLQNFISDLNTQRVLGFFIAGIIYSILLLLLIRETETVTHFIALSFAVLFAIICTFVFVYFIHHVSSWIQVSSLLHYITRNTIEKIDKEFKKETEIEADDPWMIGKVKILIT</sequence>
<feature type="transmembrane region" description="Helical" evidence="1">
    <location>
        <begin position="28"/>
        <end position="46"/>
    </location>
</feature>
<organism evidence="2 3">
    <name type="scientific">Alteribacillus bidgolensis</name>
    <dbReference type="NCBI Taxonomy" id="930129"/>
    <lineage>
        <taxon>Bacteria</taxon>
        <taxon>Bacillati</taxon>
        <taxon>Bacillota</taxon>
        <taxon>Bacilli</taxon>
        <taxon>Bacillales</taxon>
        <taxon>Bacillaceae</taxon>
        <taxon>Alteribacillus</taxon>
    </lineage>
</organism>
<gene>
    <name evidence="2" type="ORF">SAMN05216352_10897</name>
</gene>
<proteinExistence type="predicted"/>
<keyword evidence="1" id="KW-0472">Membrane</keyword>
<protein>
    <submittedName>
        <fullName evidence="2">Predicted membrane protein</fullName>
    </submittedName>
</protein>
<reference evidence="2 3" key="1">
    <citation type="submission" date="2016-10" db="EMBL/GenBank/DDBJ databases">
        <authorList>
            <person name="de Groot N.N."/>
        </authorList>
    </citation>
    <scope>NUCLEOTIDE SEQUENCE [LARGE SCALE GENOMIC DNA]</scope>
    <source>
        <strain evidence="3">P4B,CCM 7963,CECT 7998,DSM 25260,IBRC-M 10614,KCTC 13821</strain>
    </source>
</reference>
<name>A0A1G8L0N4_9BACI</name>
<evidence type="ECO:0000313" key="3">
    <source>
        <dbReference type="Proteomes" id="UP000199017"/>
    </source>
</evidence>
<dbReference type="STRING" id="930129.SAMN05216352_10897"/>
<dbReference type="InterPro" id="IPR018723">
    <property type="entry name" value="DUF2254_membrane"/>
</dbReference>
<dbReference type="Pfam" id="PF10011">
    <property type="entry name" value="DUF2254"/>
    <property type="match status" value="1"/>
</dbReference>
<dbReference type="AlphaFoldDB" id="A0A1G8L0N4"/>
<keyword evidence="1" id="KW-0812">Transmembrane</keyword>
<dbReference type="RefSeq" id="WP_170032259.1">
    <property type="nucleotide sequence ID" value="NZ_FNDU01000008.1"/>
</dbReference>
<feature type="transmembrane region" description="Helical" evidence="1">
    <location>
        <begin position="52"/>
        <end position="76"/>
    </location>
</feature>
<evidence type="ECO:0000313" key="2">
    <source>
        <dbReference type="EMBL" id="SDI49147.1"/>
    </source>
</evidence>
<dbReference type="EMBL" id="FNDU01000008">
    <property type="protein sequence ID" value="SDI49147.1"/>
    <property type="molecule type" value="Genomic_DNA"/>
</dbReference>
<keyword evidence="1" id="KW-1133">Transmembrane helix</keyword>
<accession>A0A1G8L0N4</accession>
<evidence type="ECO:0000256" key="1">
    <source>
        <dbReference type="SAM" id="Phobius"/>
    </source>
</evidence>